<sequence>YPSHRPPNSHPRPGMRFTYFLLVAAATLHSSCNASAAVVGDYQARPSAMTSTDAANPARPIDASNIKRFLRTYRERYEDDEDEEERVNQALLDEEALAKWTAKWATRADAWFDQGYTPAQIKDKLSGLSGVMSQKNGRKYYLFLKKWNSEHPRRRD</sequence>
<evidence type="ECO:0000313" key="6">
    <source>
        <dbReference type="EMBL" id="ETK87650.1"/>
    </source>
</evidence>
<evidence type="ECO:0000256" key="3">
    <source>
        <dbReference type="ARBA" id="ARBA00022525"/>
    </source>
</evidence>
<comment type="function">
    <text evidence="5">Effector that suppresses plant defense responses during pathogen infection.</text>
</comment>
<feature type="signal peptide" evidence="5">
    <location>
        <begin position="1"/>
        <end position="36"/>
    </location>
</feature>
<dbReference type="GO" id="GO:0005576">
    <property type="term" value="C:extracellular region"/>
    <property type="evidence" value="ECO:0007669"/>
    <property type="project" value="UniProtKB-SubCell"/>
</dbReference>
<proteinExistence type="inferred from homology"/>
<keyword evidence="3 5" id="KW-0964">Secreted</keyword>
<name>W2GZB0_PHYNI</name>
<evidence type="ECO:0000256" key="2">
    <source>
        <dbReference type="ARBA" id="ARBA00010400"/>
    </source>
</evidence>
<protein>
    <recommendedName>
        <fullName evidence="5">RxLR effector protein</fullName>
    </recommendedName>
</protein>
<comment type="subcellular location">
    <subcellularLocation>
        <location evidence="1 5">Secreted</location>
    </subcellularLocation>
</comment>
<comment type="domain">
    <text evidence="5">The RxLR-dEER motif acts to carry the protein into the host cell cytoplasm through binding to cell surface phosphatidylinositol-3-phosphate.</text>
</comment>
<dbReference type="EMBL" id="KI686094">
    <property type="protein sequence ID" value="ETK87650.1"/>
    <property type="molecule type" value="Genomic_DNA"/>
</dbReference>
<evidence type="ECO:0000256" key="1">
    <source>
        <dbReference type="ARBA" id="ARBA00004613"/>
    </source>
</evidence>
<organism evidence="6">
    <name type="scientific">Phytophthora nicotianae</name>
    <name type="common">Potato buckeye rot agent</name>
    <name type="synonym">Phytophthora parasitica</name>
    <dbReference type="NCBI Taxonomy" id="4792"/>
    <lineage>
        <taxon>Eukaryota</taxon>
        <taxon>Sar</taxon>
        <taxon>Stramenopiles</taxon>
        <taxon>Oomycota</taxon>
        <taxon>Peronosporomycetes</taxon>
        <taxon>Peronosporales</taxon>
        <taxon>Peronosporaceae</taxon>
        <taxon>Phytophthora</taxon>
    </lineage>
</organism>
<feature type="chain" id="PRO_5028504945" description="RxLR effector protein" evidence="5">
    <location>
        <begin position="37"/>
        <end position="156"/>
    </location>
</feature>
<accession>W2GZB0</accession>
<evidence type="ECO:0000256" key="5">
    <source>
        <dbReference type="RuleBase" id="RU367124"/>
    </source>
</evidence>
<gene>
    <name evidence="6" type="ORF">L915_07951</name>
</gene>
<dbReference type="InterPro" id="IPR031825">
    <property type="entry name" value="RXLR"/>
</dbReference>
<dbReference type="AlphaFoldDB" id="W2GZB0"/>
<comment type="similarity">
    <text evidence="2 5">Belongs to the RxLR effector family.</text>
</comment>
<dbReference type="Pfam" id="PF16810">
    <property type="entry name" value="RXLR"/>
    <property type="match status" value="1"/>
</dbReference>
<dbReference type="VEuPathDB" id="FungiDB:PPTG_14088"/>
<reference evidence="6" key="1">
    <citation type="submission" date="2013-11" db="EMBL/GenBank/DDBJ databases">
        <title>The Genome Sequence of Phytophthora parasitica CJ02B3.</title>
        <authorList>
            <consortium name="The Broad Institute Genomics Platform"/>
            <person name="Russ C."/>
            <person name="Tyler B."/>
            <person name="Panabieres F."/>
            <person name="Shan W."/>
            <person name="Tripathy S."/>
            <person name="Grunwald N."/>
            <person name="Machado M."/>
            <person name="Johnson C.S."/>
            <person name="Arredondo F."/>
            <person name="Hong C."/>
            <person name="Coffey M."/>
            <person name="Young S.K."/>
            <person name="Zeng Q."/>
            <person name="Gargeya S."/>
            <person name="Fitzgerald M."/>
            <person name="Abouelleil A."/>
            <person name="Alvarado L."/>
            <person name="Chapman S.B."/>
            <person name="Gainer-Dewar J."/>
            <person name="Goldberg J."/>
            <person name="Griggs A."/>
            <person name="Gujja S."/>
            <person name="Hansen M."/>
            <person name="Howarth C."/>
            <person name="Imamovic A."/>
            <person name="Ireland A."/>
            <person name="Larimer J."/>
            <person name="McCowan C."/>
            <person name="Murphy C."/>
            <person name="Pearson M."/>
            <person name="Poon T.W."/>
            <person name="Priest M."/>
            <person name="Roberts A."/>
            <person name="Saif S."/>
            <person name="Shea T."/>
            <person name="Sykes S."/>
            <person name="Wortman J."/>
            <person name="Nusbaum C."/>
            <person name="Birren B."/>
        </authorList>
    </citation>
    <scope>NUCLEOTIDE SEQUENCE [LARGE SCALE GENOMIC DNA]</scope>
    <source>
        <strain evidence="6">CJ02B3</strain>
    </source>
</reference>
<evidence type="ECO:0000256" key="4">
    <source>
        <dbReference type="ARBA" id="ARBA00022729"/>
    </source>
</evidence>
<keyword evidence="4 5" id="KW-0732">Signal</keyword>
<dbReference type="Proteomes" id="UP000053236">
    <property type="component" value="Unassembled WGS sequence"/>
</dbReference>
<feature type="non-terminal residue" evidence="6">
    <location>
        <position position="1"/>
    </location>
</feature>